<evidence type="ECO:0000313" key="8">
    <source>
        <dbReference type="EMBL" id="KIL78355.1"/>
    </source>
</evidence>
<proteinExistence type="inferred from homology"/>
<dbReference type="Gene3D" id="3.20.20.70">
    <property type="entry name" value="Aldolase class I"/>
    <property type="match status" value="1"/>
</dbReference>
<name>A0ABR5AUF0_BACBA</name>
<keyword evidence="9" id="KW-1185">Reference proteome</keyword>
<dbReference type="InterPro" id="IPR013785">
    <property type="entry name" value="Aldolase_TIM"/>
</dbReference>
<dbReference type="RefSeq" id="WP_052477301.1">
    <property type="nucleotide sequence ID" value="NZ_JARTHD010000010.1"/>
</dbReference>
<protein>
    <recommendedName>
        <fullName evidence="4">L-lactate oxidase</fullName>
    </recommendedName>
</protein>
<dbReference type="InterPro" id="IPR037396">
    <property type="entry name" value="FMN_HAD"/>
</dbReference>
<dbReference type="EMBL" id="JXLP01000009">
    <property type="protein sequence ID" value="KIL78355.1"/>
    <property type="molecule type" value="Genomic_DNA"/>
</dbReference>
<evidence type="ECO:0000259" key="7">
    <source>
        <dbReference type="PROSITE" id="PS51349"/>
    </source>
</evidence>
<dbReference type="PIRSF" id="PIRSF000138">
    <property type="entry name" value="Al-hdrx_acd_dh"/>
    <property type="match status" value="1"/>
</dbReference>
<dbReference type="SUPFAM" id="SSF51395">
    <property type="entry name" value="FMN-linked oxidoreductases"/>
    <property type="match status" value="1"/>
</dbReference>
<dbReference type="Proteomes" id="UP000031982">
    <property type="component" value="Unassembled WGS sequence"/>
</dbReference>
<comment type="cofactor">
    <cofactor evidence="1">
        <name>FMN</name>
        <dbReference type="ChEBI" id="CHEBI:58210"/>
    </cofactor>
</comment>
<organism evidence="8 9">
    <name type="scientific">Bacillus badius</name>
    <dbReference type="NCBI Taxonomy" id="1455"/>
    <lineage>
        <taxon>Bacteria</taxon>
        <taxon>Bacillati</taxon>
        <taxon>Bacillota</taxon>
        <taxon>Bacilli</taxon>
        <taxon>Bacillales</taxon>
        <taxon>Bacillaceae</taxon>
        <taxon>Pseudobacillus</taxon>
    </lineage>
</organism>
<dbReference type="InterPro" id="IPR012133">
    <property type="entry name" value="Alpha-hydoxy_acid_DH_FMN"/>
</dbReference>
<evidence type="ECO:0000256" key="3">
    <source>
        <dbReference type="ARBA" id="ARBA00024042"/>
    </source>
</evidence>
<evidence type="ECO:0000256" key="6">
    <source>
        <dbReference type="SAM" id="MobiDB-lite"/>
    </source>
</evidence>
<comment type="catalytic activity">
    <reaction evidence="5">
        <text>(S)-lactate + O2 = pyruvate + H2O2</text>
        <dbReference type="Rhea" id="RHEA:55868"/>
        <dbReference type="ChEBI" id="CHEBI:15361"/>
        <dbReference type="ChEBI" id="CHEBI:15379"/>
        <dbReference type="ChEBI" id="CHEBI:16240"/>
        <dbReference type="ChEBI" id="CHEBI:16651"/>
    </reaction>
    <physiologicalReaction direction="left-to-right" evidence="5">
        <dbReference type="Rhea" id="RHEA:55869"/>
    </physiologicalReaction>
</comment>
<reference evidence="8 9" key="1">
    <citation type="submission" date="2015-01" db="EMBL/GenBank/DDBJ databases">
        <title>Genome Assembly of Bacillus badius MTCC 1458.</title>
        <authorList>
            <person name="Verma A."/>
            <person name="Khatri I."/>
            <person name="Mual P."/>
            <person name="Subramanian S."/>
            <person name="Krishnamurthi S."/>
        </authorList>
    </citation>
    <scope>NUCLEOTIDE SEQUENCE [LARGE SCALE GENOMIC DNA]</scope>
    <source>
        <strain evidence="8 9">MTCC 1458</strain>
    </source>
</reference>
<dbReference type="PROSITE" id="PS00557">
    <property type="entry name" value="FMN_HYDROXY_ACID_DH_1"/>
    <property type="match status" value="1"/>
</dbReference>
<keyword evidence="2" id="KW-0560">Oxidoreductase</keyword>
<dbReference type="InterPro" id="IPR000262">
    <property type="entry name" value="FMN-dep_DH"/>
</dbReference>
<evidence type="ECO:0000256" key="4">
    <source>
        <dbReference type="ARBA" id="ARBA00029513"/>
    </source>
</evidence>
<evidence type="ECO:0000313" key="9">
    <source>
        <dbReference type="Proteomes" id="UP000031982"/>
    </source>
</evidence>
<dbReference type="PANTHER" id="PTHR10578:SF143">
    <property type="entry name" value="FMN-DEPENDENT ALPHA-HYDROXY ACID DEHYDROGENASE PB1A11.03"/>
    <property type="match status" value="1"/>
</dbReference>
<evidence type="ECO:0000256" key="5">
    <source>
        <dbReference type="ARBA" id="ARBA00048754"/>
    </source>
</evidence>
<dbReference type="InterPro" id="IPR008259">
    <property type="entry name" value="FMN_hydac_DH_AS"/>
</dbReference>
<accession>A0ABR5AUF0</accession>
<feature type="domain" description="FMN hydroxy acid dehydrogenase" evidence="7">
    <location>
        <begin position="15"/>
        <end position="379"/>
    </location>
</feature>
<dbReference type="PROSITE" id="PS51349">
    <property type="entry name" value="FMN_HYDROXY_ACID_DH_2"/>
    <property type="match status" value="1"/>
</dbReference>
<dbReference type="Pfam" id="PF01070">
    <property type="entry name" value="FMN_dh"/>
    <property type="match status" value="1"/>
</dbReference>
<dbReference type="PANTHER" id="PTHR10578">
    <property type="entry name" value="S -2-HYDROXY-ACID OXIDASE-RELATED"/>
    <property type="match status" value="1"/>
</dbReference>
<comment type="similarity">
    <text evidence="3">Belongs to the FMN-dependent alpha-hydroxy acid dehydrogenase family.</text>
</comment>
<evidence type="ECO:0000256" key="2">
    <source>
        <dbReference type="ARBA" id="ARBA00023002"/>
    </source>
</evidence>
<feature type="region of interest" description="Disordered" evidence="6">
    <location>
        <begin position="1"/>
        <end position="21"/>
    </location>
</feature>
<comment type="caution">
    <text evidence="8">The sequence shown here is derived from an EMBL/GenBank/DDBJ whole genome shotgun (WGS) entry which is preliminary data.</text>
</comment>
<gene>
    <name evidence="8" type="ORF">SD77_4035</name>
</gene>
<evidence type="ECO:0000256" key="1">
    <source>
        <dbReference type="ARBA" id="ARBA00001917"/>
    </source>
</evidence>
<sequence length="379" mass="41145">MSRQEQLAAAETNSKETDFPLSFEEWEKKAASLMQAGGYGYASSGAGREETARRNEEAFGKWAIVPRMLSDVSHADLSVTLFGHTYKRPFLLAPIGMQILAHPEGELASAKAAAACHVPFVLSTVASHSIEEVAAAAPSGSKWFQLYWSNNEEVSCSMAERAEKAGYEAIVLTVDTVRTGFRETDIRSQFSPLSQGFGKANYESDPAFMKALDRHDETSVVAAILENMQTLSLHWKHIAKLKERTRLPILLKGILHPEDARLAVEHGVDGLIVSNHGGRQLDGVIAAIDALPAVSEAVQKKVPVLFDSGIRRGIDAVKALALGADAVLIGRPFLYGLASHGQQGVEQVIENFAREIEISLSLCGIANLAQIDKLKMVRD</sequence>